<protein>
    <submittedName>
        <fullName evidence="12">OPT superfamily oligopeptide transporter</fullName>
    </submittedName>
</protein>
<feature type="region of interest" description="Disordered" evidence="9">
    <location>
        <begin position="1"/>
        <end position="29"/>
    </location>
</feature>
<feature type="transmembrane region" description="Helical" evidence="10">
    <location>
        <begin position="494"/>
        <end position="515"/>
    </location>
</feature>
<keyword evidence="7 10" id="KW-1133">Transmembrane helix</keyword>
<feature type="transmembrane region" description="Helical" evidence="10">
    <location>
        <begin position="98"/>
        <end position="117"/>
    </location>
</feature>
<dbReference type="GO" id="GO:0016020">
    <property type="term" value="C:membrane"/>
    <property type="evidence" value="ECO:0007669"/>
    <property type="project" value="UniProtKB-SubCell"/>
</dbReference>
<dbReference type="OrthoDB" id="9986677at2759"/>
<dbReference type="NCBIfam" id="TIGR00728">
    <property type="entry name" value="OPT_sfam"/>
    <property type="match status" value="1"/>
</dbReference>
<dbReference type="InterPro" id="IPR004648">
    <property type="entry name" value="Oligpept_transpt"/>
</dbReference>
<evidence type="ECO:0000256" key="7">
    <source>
        <dbReference type="ARBA" id="ARBA00022989"/>
    </source>
</evidence>
<feature type="transmembrane region" description="Helical" evidence="10">
    <location>
        <begin position="749"/>
        <end position="772"/>
    </location>
</feature>
<evidence type="ECO:0000256" key="1">
    <source>
        <dbReference type="ARBA" id="ARBA00004141"/>
    </source>
</evidence>
<dbReference type="GeneID" id="54366519"/>
<keyword evidence="3" id="KW-0813">Transport</keyword>
<reference evidence="12" key="1">
    <citation type="submission" date="2020-01" db="EMBL/GenBank/DDBJ databases">
        <authorList>
            <consortium name="DOE Joint Genome Institute"/>
            <person name="Haridas S."/>
            <person name="Albert R."/>
            <person name="Binder M."/>
            <person name="Bloem J."/>
            <person name="Labutti K."/>
            <person name="Salamov A."/>
            <person name="Andreopoulos B."/>
            <person name="Baker S.E."/>
            <person name="Barry K."/>
            <person name="Bills G."/>
            <person name="Bluhm B.H."/>
            <person name="Cannon C."/>
            <person name="Castanera R."/>
            <person name="Culley D.E."/>
            <person name="Daum C."/>
            <person name="Ezra D."/>
            <person name="Gonzalez J.B."/>
            <person name="Henrissat B."/>
            <person name="Kuo A."/>
            <person name="Liang C."/>
            <person name="Lipzen A."/>
            <person name="Lutzoni F."/>
            <person name="Magnuson J."/>
            <person name="Mondo S."/>
            <person name="Nolan M."/>
            <person name="Ohm R."/>
            <person name="Pangilinan J."/>
            <person name="Park H.-J."/>
            <person name="Ramirez L."/>
            <person name="Alfaro M."/>
            <person name="Sun H."/>
            <person name="Tritt A."/>
            <person name="Yoshinaga Y."/>
            <person name="Zwiers L.-H."/>
            <person name="Turgeon B.G."/>
            <person name="Goodwin S.B."/>
            <person name="Spatafora J.W."/>
            <person name="Crous P.W."/>
            <person name="Grigoriev I.V."/>
        </authorList>
    </citation>
    <scope>NUCLEOTIDE SEQUENCE</scope>
    <source>
        <strain evidence="12">CBS 342.82</strain>
    </source>
</reference>
<dbReference type="AlphaFoldDB" id="A0A6J3M0J9"/>
<evidence type="ECO:0000256" key="4">
    <source>
        <dbReference type="ARBA" id="ARBA00022692"/>
    </source>
</evidence>
<evidence type="ECO:0000256" key="3">
    <source>
        <dbReference type="ARBA" id="ARBA00022448"/>
    </source>
</evidence>
<name>A0A6J3M0J9_9PEZI</name>
<feature type="transmembrane region" description="Helical" evidence="10">
    <location>
        <begin position="256"/>
        <end position="287"/>
    </location>
</feature>
<evidence type="ECO:0000313" key="11">
    <source>
        <dbReference type="Proteomes" id="UP000504637"/>
    </source>
</evidence>
<dbReference type="Pfam" id="PF03169">
    <property type="entry name" value="OPT"/>
    <property type="match status" value="1"/>
</dbReference>
<sequence>MASRPGFNRHDTDNHASIEPSLHGAAASDKKSYELNDLSGKDAGIYDVKEDVSDHLPDYDQRSDEFANVKQAETAKDLVTQVIHVDDDPTQSPYTFRLFFLGTGLSIFGAVLQEIFYFKPQTIYVSVVFLTVIGYVLGEFMAFAIPRRGFLKYLNPGPFNGKEHAAITIMASAAAQAAASTEVLAAQQLFYGGYPSRVAGIFITMSSQMFGFGIAGMLRDVLVYPTKMIWPINLPVATLLETLHRDKGETKKRLKIFYIVFAAIFVWEVFPEYIFVVMTGVSVFCLADQNNLTFTYLFGGASGNEGLGFLNICFDWNFIAGLWSPLWYPLQTTFNQMLGIIGCYILFMGAFYGNLYEAQKFPFMSQLLFNGSSNGTSYVLYDQTRILNDDFEIDESKLAAESLPYLTVTYLMYLITSNAGITAALVHMYLWNYDDLKSGWAFISLENIKSLGRADTWKFWKRDESARMARKLDDPDIDPHYKLMLKNGYEECPNWWWGLVFIIAFAVGLGCLYAMKSTLPWWGFIIATLITTVFTLFLGAQMGLTGFQFNTQPICQMLAGFMFPGRPLANFYFTCYTYNTLQQAQLLGKDMKLAQYAHLPPKCTFLVQVAGCLIGAIFNWVMMIEIVANQAPLLTAIQGSNIWSGQNVQSFNSLAISFSLAHDLYAVGGRYQWVTLSFLLGFLCPLPFYFGHKMTNWGGFAYINTSIILWFMGNLFVGINSSLTSFFIVAYFSQFYLRKYHPQAFVKWNYLVSAALDGGTQVLVFILTFAVFGGSGKAVPFPTWAGTPDAGLHNNDYCMINAANALADYAS</sequence>
<feature type="transmembrane region" description="Helical" evidence="10">
    <location>
        <begin position="123"/>
        <end position="145"/>
    </location>
</feature>
<accession>A0A6J3M0J9</accession>
<evidence type="ECO:0000256" key="9">
    <source>
        <dbReference type="SAM" id="MobiDB-lite"/>
    </source>
</evidence>
<evidence type="ECO:0000256" key="5">
    <source>
        <dbReference type="ARBA" id="ARBA00022856"/>
    </source>
</evidence>
<evidence type="ECO:0000256" key="10">
    <source>
        <dbReference type="SAM" id="Phobius"/>
    </source>
</evidence>
<feature type="transmembrane region" description="Helical" evidence="10">
    <location>
        <begin position="410"/>
        <end position="431"/>
    </location>
</feature>
<feature type="transmembrane region" description="Helical" evidence="10">
    <location>
        <begin position="671"/>
        <end position="690"/>
    </location>
</feature>
<feature type="transmembrane region" description="Helical" evidence="10">
    <location>
        <begin position="337"/>
        <end position="355"/>
    </location>
</feature>
<evidence type="ECO:0000256" key="6">
    <source>
        <dbReference type="ARBA" id="ARBA00022927"/>
    </source>
</evidence>
<comment type="subcellular location">
    <subcellularLocation>
        <location evidence="1">Membrane</location>
        <topology evidence="1">Multi-pass membrane protein</topology>
    </subcellularLocation>
</comment>
<organism evidence="12">
    <name type="scientific">Dissoconium aciculare CBS 342.82</name>
    <dbReference type="NCBI Taxonomy" id="1314786"/>
    <lineage>
        <taxon>Eukaryota</taxon>
        <taxon>Fungi</taxon>
        <taxon>Dikarya</taxon>
        <taxon>Ascomycota</taxon>
        <taxon>Pezizomycotina</taxon>
        <taxon>Dothideomycetes</taxon>
        <taxon>Dothideomycetidae</taxon>
        <taxon>Mycosphaerellales</taxon>
        <taxon>Dissoconiaceae</taxon>
        <taxon>Dissoconium</taxon>
    </lineage>
</organism>
<dbReference type="Proteomes" id="UP000504637">
    <property type="component" value="Unplaced"/>
</dbReference>
<keyword evidence="5" id="KW-0571">Peptide transport</keyword>
<feature type="transmembrane region" description="Helical" evidence="10">
    <location>
        <begin position="605"/>
        <end position="624"/>
    </location>
</feature>
<evidence type="ECO:0000313" key="12">
    <source>
        <dbReference type="RefSeq" id="XP_033457463.1"/>
    </source>
</evidence>
<feature type="transmembrane region" description="Helical" evidence="10">
    <location>
        <begin position="198"/>
        <end position="218"/>
    </location>
</feature>
<feature type="transmembrane region" description="Helical" evidence="10">
    <location>
        <begin position="521"/>
        <end position="540"/>
    </location>
</feature>
<evidence type="ECO:0000256" key="2">
    <source>
        <dbReference type="ARBA" id="ARBA00008807"/>
    </source>
</evidence>
<keyword evidence="8 10" id="KW-0472">Membrane</keyword>
<dbReference type="GO" id="GO:0015031">
    <property type="term" value="P:protein transport"/>
    <property type="evidence" value="ECO:0007669"/>
    <property type="project" value="UniProtKB-KW"/>
</dbReference>
<dbReference type="RefSeq" id="XP_033457463.1">
    <property type="nucleotide sequence ID" value="XM_033608719.1"/>
</dbReference>
<keyword evidence="4 10" id="KW-0812">Transmembrane</keyword>
<keyword evidence="11" id="KW-1185">Reference proteome</keyword>
<evidence type="ECO:0000256" key="8">
    <source>
        <dbReference type="ARBA" id="ARBA00023136"/>
    </source>
</evidence>
<proteinExistence type="inferred from homology"/>
<reference evidence="12" key="2">
    <citation type="submission" date="2020-04" db="EMBL/GenBank/DDBJ databases">
        <authorList>
            <consortium name="NCBI Genome Project"/>
        </authorList>
    </citation>
    <scope>NUCLEOTIDE SEQUENCE</scope>
    <source>
        <strain evidence="12">CBS 342.82</strain>
    </source>
</reference>
<dbReference type="GO" id="GO:0035673">
    <property type="term" value="F:oligopeptide transmembrane transporter activity"/>
    <property type="evidence" value="ECO:0007669"/>
    <property type="project" value="InterPro"/>
</dbReference>
<dbReference type="PANTHER" id="PTHR22601">
    <property type="entry name" value="ISP4 LIKE PROTEIN"/>
    <property type="match status" value="1"/>
</dbReference>
<dbReference type="InterPro" id="IPR004813">
    <property type="entry name" value="OPT"/>
</dbReference>
<gene>
    <name evidence="12" type="ORF">K489DRAFT_55845</name>
</gene>
<comment type="similarity">
    <text evidence="2">Belongs to the oligopeptide OPT transporter family.</text>
</comment>
<reference evidence="12" key="3">
    <citation type="submission" date="2025-08" db="UniProtKB">
        <authorList>
            <consortium name="RefSeq"/>
        </authorList>
    </citation>
    <scope>IDENTIFICATION</scope>
    <source>
        <strain evidence="12">CBS 342.82</strain>
    </source>
</reference>
<keyword evidence="6" id="KW-0653">Protein transport</keyword>